<name>A0AA38X7Y2_9EURO</name>
<feature type="compositionally biased region" description="Basic and acidic residues" evidence="1">
    <location>
        <begin position="260"/>
        <end position="271"/>
    </location>
</feature>
<dbReference type="EMBL" id="JAPDRK010000010">
    <property type="protein sequence ID" value="KAJ9608522.1"/>
    <property type="molecule type" value="Genomic_DNA"/>
</dbReference>
<keyword evidence="2" id="KW-1133">Transmembrane helix</keyword>
<evidence type="ECO:0000256" key="1">
    <source>
        <dbReference type="SAM" id="MobiDB-lite"/>
    </source>
</evidence>
<accession>A0AA38X7Y2</accession>
<proteinExistence type="predicted"/>
<evidence type="ECO:0000313" key="3">
    <source>
        <dbReference type="EMBL" id="KAJ9608522.1"/>
    </source>
</evidence>
<dbReference type="Proteomes" id="UP001172673">
    <property type="component" value="Unassembled WGS sequence"/>
</dbReference>
<gene>
    <name evidence="3" type="ORF">H2200_007510</name>
</gene>
<keyword evidence="2" id="KW-0812">Transmembrane</keyword>
<reference evidence="3" key="1">
    <citation type="submission" date="2022-10" db="EMBL/GenBank/DDBJ databases">
        <title>Culturing micro-colonial fungi from biological soil crusts in the Mojave desert and describing Neophaeococcomyces mojavensis, and introducing the new genera and species Taxawa tesnikishii.</title>
        <authorList>
            <person name="Kurbessoian T."/>
            <person name="Stajich J.E."/>
        </authorList>
    </citation>
    <scope>NUCLEOTIDE SEQUENCE</scope>
    <source>
        <strain evidence="3">TK_41</strain>
    </source>
</reference>
<evidence type="ECO:0000256" key="2">
    <source>
        <dbReference type="SAM" id="Phobius"/>
    </source>
</evidence>
<keyword evidence="4" id="KW-1185">Reference proteome</keyword>
<comment type="caution">
    <text evidence="3">The sequence shown here is derived from an EMBL/GenBank/DDBJ whole genome shotgun (WGS) entry which is preliminary data.</text>
</comment>
<evidence type="ECO:0000313" key="4">
    <source>
        <dbReference type="Proteomes" id="UP001172673"/>
    </source>
</evidence>
<organism evidence="3 4">
    <name type="scientific">Cladophialophora chaetospira</name>
    <dbReference type="NCBI Taxonomy" id="386627"/>
    <lineage>
        <taxon>Eukaryota</taxon>
        <taxon>Fungi</taxon>
        <taxon>Dikarya</taxon>
        <taxon>Ascomycota</taxon>
        <taxon>Pezizomycotina</taxon>
        <taxon>Eurotiomycetes</taxon>
        <taxon>Chaetothyriomycetidae</taxon>
        <taxon>Chaetothyriales</taxon>
        <taxon>Herpotrichiellaceae</taxon>
        <taxon>Cladophialophora</taxon>
    </lineage>
</organism>
<protein>
    <submittedName>
        <fullName evidence="3">Uncharacterized protein</fullName>
    </submittedName>
</protein>
<dbReference type="AlphaFoldDB" id="A0AA38X7Y2"/>
<keyword evidence="2" id="KW-0472">Membrane</keyword>
<feature type="region of interest" description="Disordered" evidence="1">
    <location>
        <begin position="224"/>
        <end position="271"/>
    </location>
</feature>
<feature type="transmembrane region" description="Helical" evidence="2">
    <location>
        <begin position="26"/>
        <end position="44"/>
    </location>
</feature>
<sequence>MSQCPPCNCSPQLDCNDSPYSTAGNTMGILTFVYAVLATLWIYVSRIRSADAEQRKLLDTAYANYVRWKLMINEYEDVLKAGGDISGDHKILLQHRFETGGEAMNRLNMALNYDPSSGVTTRTRQKGKFVITQRELHELLVAASHATDDVSVLLDGITQEYVIFFAMRNVSSIGCSPMSADRQMHRDLKLQHALLQQVAQKVGVTEEATAEMRRIVEEAPEGAPVAALLRTPPLSSKRSDVELTDQTADAKEPSSSTSFMDKHEIPDKSEV</sequence>